<keyword evidence="2" id="KW-1185">Reference proteome</keyword>
<evidence type="ECO:0000256" key="1">
    <source>
        <dbReference type="SAM" id="MobiDB-lite"/>
    </source>
</evidence>
<feature type="region of interest" description="Disordered" evidence="1">
    <location>
        <begin position="178"/>
        <end position="244"/>
    </location>
</feature>
<evidence type="ECO:0000313" key="2">
    <source>
        <dbReference type="Proteomes" id="UP000046392"/>
    </source>
</evidence>
<sequence>MKSITEEFNEKFKSDRDVLENVKEIISQGNFDEPSDVVTNFEEDVEPINITDYSVSNDLDATIAVFMNEGEDSINNIASSVYDFGTNDEHEPLENYTYEGMLDTSFEKESESLEIGLNTLGKDSTSPGKKSNSSEKDHNSSEEDTDTGDEYYVDSDIVSLDGQDPANFFDFADIVNSYKNGDSKEPISPKYSDPLSIDDSEDDDGNNFRPTTPGYVPVPESDTEDMDENSSEGMTSETASNQECANEIQELSAEPCVFGSPSLENGINEEMGDDHVSNGLEVMDTTPESPLEQNGMEIMDTTPGNLLEHNDLEVMDTMPGKPTEHKDLETMDTIPENALEHNGLETTDTMPENALEKNASEVMDIVSENPIEHNGLEVMDTVPENALEHNGSEVMGIVPENPTEHNGSKVMDIVPENPTEHNGSKVMDIVPEDPTEQDGSEVVDIVPEDPIGHNSSEIVDTMPENPLEESDDDSEIVFENVVAYTAADYSGDEGFPELVDIQNQEYATTLKTKVFKSLNEKFELSGYQKARLDQYLTSYVKYLLKNKLREGMSYDDSKKYTKEMIYKFTSFATFKVSDAGSLLWQMVEGTVSAKELSRYTKDDFISRKHVDSTSGTPGLDTQDDEDVFVYPCKKCSTYHTRTNTCRQQD</sequence>
<dbReference type="AlphaFoldDB" id="A0A0N5BMD2"/>
<organism evidence="2 3">
    <name type="scientific">Strongyloides papillosus</name>
    <name type="common">Intestinal threadworm</name>
    <dbReference type="NCBI Taxonomy" id="174720"/>
    <lineage>
        <taxon>Eukaryota</taxon>
        <taxon>Metazoa</taxon>
        <taxon>Ecdysozoa</taxon>
        <taxon>Nematoda</taxon>
        <taxon>Chromadorea</taxon>
        <taxon>Rhabditida</taxon>
        <taxon>Tylenchina</taxon>
        <taxon>Panagrolaimomorpha</taxon>
        <taxon>Strongyloidoidea</taxon>
        <taxon>Strongyloididae</taxon>
        <taxon>Strongyloides</taxon>
    </lineage>
</organism>
<accession>A0A0N5BMD2</accession>
<proteinExistence type="predicted"/>
<feature type="compositionally biased region" description="Acidic residues" evidence="1">
    <location>
        <begin position="142"/>
        <end position="153"/>
    </location>
</feature>
<feature type="compositionally biased region" description="Basic and acidic residues" evidence="1">
    <location>
        <begin position="132"/>
        <end position="141"/>
    </location>
</feature>
<evidence type="ECO:0000313" key="3">
    <source>
        <dbReference type="WBParaSite" id="SPAL_0000707300.1"/>
    </source>
</evidence>
<feature type="compositionally biased region" description="Polar residues" evidence="1">
    <location>
        <begin position="231"/>
        <end position="244"/>
    </location>
</feature>
<name>A0A0N5BMD2_STREA</name>
<dbReference type="Proteomes" id="UP000046392">
    <property type="component" value="Unplaced"/>
</dbReference>
<feature type="region of interest" description="Disordered" evidence="1">
    <location>
        <begin position="107"/>
        <end position="158"/>
    </location>
</feature>
<reference evidence="3" key="1">
    <citation type="submission" date="2017-02" db="UniProtKB">
        <authorList>
            <consortium name="WormBaseParasite"/>
        </authorList>
    </citation>
    <scope>IDENTIFICATION</scope>
</reference>
<protein>
    <submittedName>
        <fullName evidence="3">Dentin sialophosphoprotein-like</fullName>
    </submittedName>
</protein>
<dbReference type="WBParaSite" id="SPAL_0000707300.1">
    <property type="protein sequence ID" value="SPAL_0000707300.1"/>
    <property type="gene ID" value="SPAL_0000707300"/>
</dbReference>
<feature type="compositionally biased region" description="Acidic residues" evidence="1">
    <location>
        <begin position="196"/>
        <end position="205"/>
    </location>
</feature>
<feature type="compositionally biased region" description="Acidic residues" evidence="1">
    <location>
        <begin position="221"/>
        <end position="230"/>
    </location>
</feature>
<feature type="compositionally biased region" description="Polar residues" evidence="1">
    <location>
        <begin position="121"/>
        <end position="131"/>
    </location>
</feature>